<dbReference type="InterPro" id="IPR050411">
    <property type="entry name" value="AlphaKG_dependent_hydroxylases"/>
</dbReference>
<dbReference type="EMBL" id="AQGS01000539">
    <property type="protein sequence ID" value="EPS38547.1"/>
    <property type="molecule type" value="Genomic_DNA"/>
</dbReference>
<sequence length="387" mass="43660">MADEDSDASSDIASDCTPSHLDSSISEAGDYEHSHKLYGPLVWRGDIATKEYMITLARGELEEIRNAVMHFKVLMKKELLEKEDPLGLQYNRINRNTFPLSPDLEAKLTGASIKLHEQNGFVVIRGIGDKTYNAEESVIAFTGISHIRDASWEPVPKSAEGIGLAASKLPEALKFHADRFSGDVIALYFYDAGNMPGKGQHSLASFWTIYNKLLEDAPEVIKTLEKVDWPWEVKDPEGNSHVERGPALYRRPDGKPMLQLVYNALEGSTTIPRSPEIPVLNEEQKRALEVLEGTARRVCMNLEHKTGDIQLVHNLSVMHARSSYKSQQKHNSRHLLRLFLRDPERCWAKPKEYAHLFNEPFQTGLSQSFPIIDDDPWRKTSGSFSHG</sequence>
<organism evidence="4 5">
    <name type="scientific">Dactylellina haptotyla (strain CBS 200.50)</name>
    <name type="common">Nematode-trapping fungus</name>
    <name type="synonym">Monacrosporium haptotylum</name>
    <dbReference type="NCBI Taxonomy" id="1284197"/>
    <lineage>
        <taxon>Eukaryota</taxon>
        <taxon>Fungi</taxon>
        <taxon>Dikarya</taxon>
        <taxon>Ascomycota</taxon>
        <taxon>Pezizomycotina</taxon>
        <taxon>Orbiliomycetes</taxon>
        <taxon>Orbiliales</taxon>
        <taxon>Orbiliaceae</taxon>
        <taxon>Dactylellina</taxon>
    </lineage>
</organism>
<dbReference type="OrthoDB" id="272271at2759"/>
<reference evidence="5" key="2">
    <citation type="submission" date="2013-04" db="EMBL/GenBank/DDBJ databases">
        <title>Genomic mechanisms accounting for the adaptation to parasitism in nematode-trapping fungi.</title>
        <authorList>
            <person name="Ahren D.G."/>
        </authorList>
    </citation>
    <scope>NUCLEOTIDE SEQUENCE [LARGE SCALE GENOMIC DNA]</scope>
    <source>
        <strain evidence="5">CBS 200.50</strain>
    </source>
</reference>
<keyword evidence="5" id="KW-1185">Reference proteome</keyword>
<dbReference type="STRING" id="1284197.S8BTH4"/>
<dbReference type="GO" id="GO:0016491">
    <property type="term" value="F:oxidoreductase activity"/>
    <property type="evidence" value="ECO:0007669"/>
    <property type="project" value="UniProtKB-KW"/>
</dbReference>
<dbReference type="Proteomes" id="UP000015100">
    <property type="component" value="Unassembled WGS sequence"/>
</dbReference>
<comment type="caution">
    <text evidence="4">The sequence shown here is derived from an EMBL/GenBank/DDBJ whole genome shotgun (WGS) entry which is preliminary data.</text>
</comment>
<protein>
    <recommendedName>
        <fullName evidence="3">TauD/TfdA-like domain-containing protein</fullName>
    </recommendedName>
</protein>
<accession>S8BTH4</accession>
<evidence type="ECO:0000256" key="1">
    <source>
        <dbReference type="ARBA" id="ARBA00023002"/>
    </source>
</evidence>
<dbReference type="Pfam" id="PF02668">
    <property type="entry name" value="TauD"/>
    <property type="match status" value="1"/>
</dbReference>
<dbReference type="OMA" id="RDSTNAW"/>
<evidence type="ECO:0000259" key="3">
    <source>
        <dbReference type="Pfam" id="PF02668"/>
    </source>
</evidence>
<gene>
    <name evidence="4" type="ORF">H072_7669</name>
</gene>
<dbReference type="PANTHER" id="PTHR10696:SF54">
    <property type="entry name" value="FAMILY OXIDOREDUCTASE, PUTATIVE (AFU_ORTHOLOGUE AFUA_4G13850)-RELATED"/>
    <property type="match status" value="1"/>
</dbReference>
<dbReference type="HOGENOM" id="CLU_041041_0_0_1"/>
<dbReference type="PANTHER" id="PTHR10696">
    <property type="entry name" value="GAMMA-BUTYROBETAINE HYDROXYLASE-RELATED"/>
    <property type="match status" value="1"/>
</dbReference>
<keyword evidence="1" id="KW-0560">Oxidoreductase</keyword>
<evidence type="ECO:0000313" key="4">
    <source>
        <dbReference type="EMBL" id="EPS38547.1"/>
    </source>
</evidence>
<dbReference type="AlphaFoldDB" id="S8BTH4"/>
<feature type="domain" description="TauD/TfdA-like" evidence="3">
    <location>
        <begin position="97"/>
        <end position="338"/>
    </location>
</feature>
<dbReference type="Gene3D" id="3.60.130.10">
    <property type="entry name" value="Clavaminate synthase-like"/>
    <property type="match status" value="1"/>
</dbReference>
<dbReference type="SUPFAM" id="SSF51197">
    <property type="entry name" value="Clavaminate synthase-like"/>
    <property type="match status" value="1"/>
</dbReference>
<dbReference type="eggNOG" id="ENOG502SJNU">
    <property type="taxonomic scope" value="Eukaryota"/>
</dbReference>
<dbReference type="InterPro" id="IPR042098">
    <property type="entry name" value="TauD-like_sf"/>
</dbReference>
<feature type="region of interest" description="Disordered" evidence="2">
    <location>
        <begin position="1"/>
        <end position="24"/>
    </location>
</feature>
<name>S8BTH4_DACHA</name>
<proteinExistence type="predicted"/>
<reference evidence="4 5" key="1">
    <citation type="journal article" date="2013" name="PLoS Genet.">
        <title>Genomic mechanisms accounting for the adaptation to parasitism in nematode-trapping fungi.</title>
        <authorList>
            <person name="Meerupati T."/>
            <person name="Andersson K.M."/>
            <person name="Friman E."/>
            <person name="Kumar D."/>
            <person name="Tunlid A."/>
            <person name="Ahren D."/>
        </authorList>
    </citation>
    <scope>NUCLEOTIDE SEQUENCE [LARGE SCALE GENOMIC DNA]</scope>
    <source>
        <strain evidence="4 5">CBS 200.50</strain>
    </source>
</reference>
<dbReference type="InterPro" id="IPR003819">
    <property type="entry name" value="TauD/TfdA-like"/>
</dbReference>
<evidence type="ECO:0000256" key="2">
    <source>
        <dbReference type="SAM" id="MobiDB-lite"/>
    </source>
</evidence>
<evidence type="ECO:0000313" key="5">
    <source>
        <dbReference type="Proteomes" id="UP000015100"/>
    </source>
</evidence>